<dbReference type="Gene3D" id="1.10.1660.10">
    <property type="match status" value="1"/>
</dbReference>
<reference evidence="1 2" key="1">
    <citation type="submission" date="2019-11" db="EMBL/GenBank/DDBJ databases">
        <title>Novel species isolated from a subtropical stream in China.</title>
        <authorList>
            <person name="Lu H."/>
        </authorList>
    </citation>
    <scope>NUCLEOTIDE SEQUENCE [LARGE SCALE GENOMIC DNA]</scope>
    <source>
        <strain evidence="1 2">FT26W</strain>
    </source>
</reference>
<dbReference type="Proteomes" id="UP000439986">
    <property type="component" value="Unassembled WGS sequence"/>
</dbReference>
<evidence type="ECO:0000313" key="2">
    <source>
        <dbReference type="Proteomes" id="UP000439986"/>
    </source>
</evidence>
<dbReference type="EMBL" id="WKJL01000048">
    <property type="protein sequence ID" value="MRW88243.1"/>
    <property type="molecule type" value="Genomic_DNA"/>
</dbReference>
<dbReference type="RefSeq" id="WP_154361447.1">
    <property type="nucleotide sequence ID" value="NZ_WKJL01000048.1"/>
</dbReference>
<sequence>MGPAILTAVVIDDDAALTLQELAQACAVEPDWVVARVRTGILLDDSADGDSDSAAWRFTSADLVRARRLCQIERAFDANDDVAALVVDLSEEIRRLRGKLSAAGVK</sequence>
<organism evidence="1 2">
    <name type="scientific">Duganella aquatilis</name>
    <dbReference type="NCBI Taxonomy" id="2666082"/>
    <lineage>
        <taxon>Bacteria</taxon>
        <taxon>Pseudomonadati</taxon>
        <taxon>Pseudomonadota</taxon>
        <taxon>Betaproteobacteria</taxon>
        <taxon>Burkholderiales</taxon>
        <taxon>Oxalobacteraceae</taxon>
        <taxon>Telluria group</taxon>
        <taxon>Duganella</taxon>
    </lineage>
</organism>
<gene>
    <name evidence="1" type="ORF">GJ698_29620</name>
</gene>
<proteinExistence type="predicted"/>
<protein>
    <submittedName>
        <fullName evidence="1">MerR family transcriptional regulator</fullName>
    </submittedName>
</protein>
<evidence type="ECO:0000313" key="1">
    <source>
        <dbReference type="EMBL" id="MRW88243.1"/>
    </source>
</evidence>
<name>A0A844D5R2_9BURK</name>
<accession>A0A844D5R2</accession>
<keyword evidence="2" id="KW-1185">Reference proteome</keyword>
<comment type="caution">
    <text evidence="1">The sequence shown here is derived from an EMBL/GenBank/DDBJ whole genome shotgun (WGS) entry which is preliminary data.</text>
</comment>
<dbReference type="AlphaFoldDB" id="A0A844D5R2"/>